<dbReference type="Proteomes" id="UP000217790">
    <property type="component" value="Unassembled WGS sequence"/>
</dbReference>
<protein>
    <submittedName>
        <fullName evidence="1">Uncharacterized protein</fullName>
    </submittedName>
</protein>
<gene>
    <name evidence="1" type="ORF">ARMGADRAFT_543618</name>
</gene>
<accession>A0A2H3CSA0</accession>
<keyword evidence="2" id="KW-1185">Reference proteome</keyword>
<evidence type="ECO:0000313" key="1">
    <source>
        <dbReference type="EMBL" id="PBK85915.1"/>
    </source>
</evidence>
<dbReference type="STRING" id="47427.A0A2H3CSA0"/>
<proteinExistence type="predicted"/>
<dbReference type="InParanoid" id="A0A2H3CSA0"/>
<dbReference type="AlphaFoldDB" id="A0A2H3CSA0"/>
<sequence length="136" mass="15031">MDNLRSLALALAFPSFELHPTPLLYFWTTPSQIRTTGQAETELLTWLDGQTNVVSLRFPFLVDDDASRPTAFPATPRRTRVLSAPTIPSQSFLFPMPPLSPLPPTPTPTKDTFMNAAATTLQGSPRLIISSHRLDL</sequence>
<name>A0A2H3CSA0_ARMGA</name>
<dbReference type="OrthoDB" id="3259156at2759"/>
<evidence type="ECO:0000313" key="2">
    <source>
        <dbReference type="Proteomes" id="UP000217790"/>
    </source>
</evidence>
<organism evidence="1 2">
    <name type="scientific">Armillaria gallica</name>
    <name type="common">Bulbous honey fungus</name>
    <name type="synonym">Armillaria bulbosa</name>
    <dbReference type="NCBI Taxonomy" id="47427"/>
    <lineage>
        <taxon>Eukaryota</taxon>
        <taxon>Fungi</taxon>
        <taxon>Dikarya</taxon>
        <taxon>Basidiomycota</taxon>
        <taxon>Agaricomycotina</taxon>
        <taxon>Agaricomycetes</taxon>
        <taxon>Agaricomycetidae</taxon>
        <taxon>Agaricales</taxon>
        <taxon>Marasmiineae</taxon>
        <taxon>Physalacriaceae</taxon>
        <taxon>Armillaria</taxon>
    </lineage>
</organism>
<reference evidence="2" key="1">
    <citation type="journal article" date="2017" name="Nat. Ecol. Evol.">
        <title>Genome expansion and lineage-specific genetic innovations in the forest pathogenic fungi Armillaria.</title>
        <authorList>
            <person name="Sipos G."/>
            <person name="Prasanna A.N."/>
            <person name="Walter M.C."/>
            <person name="O'Connor E."/>
            <person name="Balint B."/>
            <person name="Krizsan K."/>
            <person name="Kiss B."/>
            <person name="Hess J."/>
            <person name="Varga T."/>
            <person name="Slot J."/>
            <person name="Riley R."/>
            <person name="Boka B."/>
            <person name="Rigling D."/>
            <person name="Barry K."/>
            <person name="Lee J."/>
            <person name="Mihaltcheva S."/>
            <person name="LaButti K."/>
            <person name="Lipzen A."/>
            <person name="Waldron R."/>
            <person name="Moloney N.M."/>
            <person name="Sperisen C."/>
            <person name="Kredics L."/>
            <person name="Vagvoelgyi C."/>
            <person name="Patrignani A."/>
            <person name="Fitzpatrick D."/>
            <person name="Nagy I."/>
            <person name="Doyle S."/>
            <person name="Anderson J.B."/>
            <person name="Grigoriev I.V."/>
            <person name="Gueldener U."/>
            <person name="Muensterkoetter M."/>
            <person name="Nagy L.G."/>
        </authorList>
    </citation>
    <scope>NUCLEOTIDE SEQUENCE [LARGE SCALE GENOMIC DNA]</scope>
    <source>
        <strain evidence="2">Ar21-2</strain>
    </source>
</reference>
<dbReference type="EMBL" id="KZ293687">
    <property type="protein sequence ID" value="PBK85915.1"/>
    <property type="molecule type" value="Genomic_DNA"/>
</dbReference>